<feature type="compositionally biased region" description="Basic and acidic residues" evidence="1">
    <location>
        <begin position="666"/>
        <end position="676"/>
    </location>
</feature>
<feature type="compositionally biased region" description="Basic and acidic residues" evidence="1">
    <location>
        <begin position="99"/>
        <end position="126"/>
    </location>
</feature>
<dbReference type="OrthoDB" id="5415512at2759"/>
<feature type="region of interest" description="Disordered" evidence="1">
    <location>
        <begin position="639"/>
        <end position="777"/>
    </location>
</feature>
<accession>A0A2A9PEK9</accession>
<feature type="region of interest" description="Disordered" evidence="1">
    <location>
        <begin position="519"/>
        <end position="603"/>
    </location>
</feature>
<dbReference type="EMBL" id="LAZP02000214">
    <property type="protein sequence ID" value="PFH59256.1"/>
    <property type="molecule type" value="Genomic_DNA"/>
</dbReference>
<feature type="compositionally biased region" description="Gly residues" evidence="1">
    <location>
        <begin position="706"/>
        <end position="719"/>
    </location>
</feature>
<sequence length="998" mass="108970">MGFGRKAPEISLLRAAFNVPTARDLKRQEQRREWKKAAARVPARVSDDSSKLSSSSATDGEEATSSEDEEECSDYEGEFDVSRRIKRLEKLGAAQPKGKQVEASKKRNDDKVPCLRAKASSEDRGVSKIASVRKAVRHQSPPRPKASSAAPKSKLKDKRSAGTSSSLPRERKIGRAMTTASVDTDPATLTCSPSANETHPLFFSQVAQPPLQATFPVQPFPYPSQLSDTAPKHCSYPFPVCQNTATCFVHPQGPSDGPWAQHALNCHETPACQETTTRASTQPSLVDLQRIQYDMDQVKTRLLSNSEDQALQNELVDLQTKLNSALNLATARPVLPAARRSSDNAPANTGRSAGCRPKPSEAGGEKAVAADAPLLKIPEPERPNQDDIEQAPRETPNRVRAQSPGGAVRHHLCSGCGEVRSGSFHGKHPLSKCHKPLLNYCSPCKDNKIERGVIMDRHHFCFGCGVVRSKAFQRRNAATVEGPLLPNYCGKCQQEVRDAETIVDVSVVNSDIPSFPSQTASFVGSDDRLTRSMSLERSSETERLTLHRRRKAKRTPEVRPVNPRLESTSPEAGPTSSSKTSFFCPDRTYGSAQRRAQRGDGVQEVDFVRPVSAASDRGAYQQPYVEDVETVTAANQKVWTSPEQKGHGRTASMSDPYLDGAGSDRQTLRGKADGRKTVKFRSAVNVRRSKTQQSSDTGRQDESCGMGPGLKGTAWAGGKGSRRNSTSQFYTKSNRPVSIFQDEEDRKSHSPGPDNRHSWPSSEAVPGPEPAARHWKGAFGKDFGPFADAWASFPPSLRHWRGRDESFDYHDRVSPTTEGFPPDVSAMFAGDKVEEVPSTRSSRGAFGPGFDAFGPSFAGPTEGERGYRTDSSSPPMSRGNDSSSYRQQQQQQRRQTHTSRDVHGDNSASSSNNPYYKPSRFFASMKGFAPSSPCPSGEQTTTTTRAGNDEVPQPIIEEPDSPPASPERKTRLLDFHAHWSSASAVEERPLTSLGGVTA</sequence>
<feature type="region of interest" description="Disordered" evidence="1">
    <location>
        <begin position="337"/>
        <end position="407"/>
    </location>
</feature>
<protein>
    <submittedName>
        <fullName evidence="2">Uncharacterized protein</fullName>
    </submittedName>
</protein>
<feature type="compositionally biased region" description="Polar residues" evidence="1">
    <location>
        <begin position="178"/>
        <end position="193"/>
    </location>
</feature>
<feature type="region of interest" description="Disordered" evidence="1">
    <location>
        <begin position="979"/>
        <end position="998"/>
    </location>
</feature>
<evidence type="ECO:0000313" key="2">
    <source>
        <dbReference type="EMBL" id="PFH59256.1"/>
    </source>
</evidence>
<feature type="region of interest" description="Disordered" evidence="1">
    <location>
        <begin position="833"/>
        <end position="973"/>
    </location>
</feature>
<feature type="compositionally biased region" description="Polar residues" evidence="1">
    <location>
        <begin position="937"/>
        <end position="946"/>
    </location>
</feature>
<dbReference type="STRING" id="268505.A0A2A9PEK9"/>
<dbReference type="Proteomes" id="UP000037136">
    <property type="component" value="Unassembled WGS sequence"/>
</dbReference>
<name>A0A2A9PEK9_OPHUN</name>
<feature type="compositionally biased region" description="Polar residues" evidence="1">
    <location>
        <begin position="565"/>
        <end position="581"/>
    </location>
</feature>
<dbReference type="AlphaFoldDB" id="A0A2A9PEK9"/>
<evidence type="ECO:0000256" key="1">
    <source>
        <dbReference type="SAM" id="MobiDB-lite"/>
    </source>
</evidence>
<feature type="compositionally biased region" description="Basic and acidic residues" evidence="1">
    <location>
        <begin position="378"/>
        <end position="397"/>
    </location>
</feature>
<reference evidence="2 3" key="1">
    <citation type="journal article" date="2015" name="BMC Genomics">
        <title>Gene expression during zombie ant biting behavior reflects the complexity underlying fungal parasitic behavioral manipulation.</title>
        <authorList>
            <person name="de Bekker C."/>
            <person name="Ohm R.A."/>
            <person name="Loreto R.G."/>
            <person name="Sebastian A."/>
            <person name="Albert I."/>
            <person name="Merrow M."/>
            <person name="Brachmann A."/>
            <person name="Hughes D.P."/>
        </authorList>
    </citation>
    <scope>NUCLEOTIDE SEQUENCE [LARGE SCALE GENOMIC DNA]</scope>
    <source>
        <strain evidence="2 3">SC16a</strain>
    </source>
</reference>
<evidence type="ECO:0000313" key="3">
    <source>
        <dbReference type="Proteomes" id="UP000037136"/>
    </source>
</evidence>
<reference evidence="2 3" key="2">
    <citation type="journal article" date="2017" name="Sci. Rep.">
        <title>Ant-infecting Ophiocordyceps genomes reveal a high diversity of potential behavioral manipulation genes and a possible major role for enterotoxins.</title>
        <authorList>
            <person name="de Bekker C."/>
            <person name="Ohm R.A."/>
            <person name="Evans H.C."/>
            <person name="Brachmann A."/>
            <person name="Hughes D.P."/>
        </authorList>
    </citation>
    <scope>NUCLEOTIDE SEQUENCE [LARGE SCALE GENOMIC DNA]</scope>
    <source>
        <strain evidence="2 3">SC16a</strain>
    </source>
</reference>
<feature type="compositionally biased region" description="Acidic residues" evidence="1">
    <location>
        <begin position="59"/>
        <end position="78"/>
    </location>
</feature>
<gene>
    <name evidence="2" type="ORF">XA68_12627</name>
</gene>
<comment type="caution">
    <text evidence="2">The sequence shown here is derived from an EMBL/GenBank/DDBJ whole genome shotgun (WGS) entry which is preliminary data.</text>
</comment>
<organism evidence="2 3">
    <name type="scientific">Ophiocordyceps unilateralis</name>
    <name type="common">Zombie-ant fungus</name>
    <name type="synonym">Torrubia unilateralis</name>
    <dbReference type="NCBI Taxonomy" id="268505"/>
    <lineage>
        <taxon>Eukaryota</taxon>
        <taxon>Fungi</taxon>
        <taxon>Dikarya</taxon>
        <taxon>Ascomycota</taxon>
        <taxon>Pezizomycotina</taxon>
        <taxon>Sordariomycetes</taxon>
        <taxon>Hypocreomycetidae</taxon>
        <taxon>Hypocreales</taxon>
        <taxon>Ophiocordycipitaceae</taxon>
        <taxon>Ophiocordyceps</taxon>
    </lineage>
</organism>
<proteinExistence type="predicted"/>
<keyword evidence="3" id="KW-1185">Reference proteome</keyword>
<feature type="compositionally biased region" description="Polar residues" evidence="1">
    <location>
        <begin position="723"/>
        <end position="736"/>
    </location>
</feature>
<feature type="compositionally biased region" description="Polar residues" evidence="1">
    <location>
        <begin position="869"/>
        <end position="885"/>
    </location>
</feature>
<feature type="compositionally biased region" description="Basic and acidic residues" evidence="1">
    <location>
        <begin position="23"/>
        <end position="36"/>
    </location>
</feature>
<feature type="region of interest" description="Disordered" evidence="1">
    <location>
        <begin position="90"/>
        <end position="193"/>
    </location>
</feature>
<feature type="compositionally biased region" description="Low complexity" evidence="1">
    <location>
        <begin position="844"/>
        <end position="860"/>
    </location>
</feature>
<feature type="region of interest" description="Disordered" evidence="1">
    <location>
        <begin position="23"/>
        <end position="78"/>
    </location>
</feature>